<sequence length="338" mass="38674">MESTNGQSIIEFKLPSRVGIIYSDAKPEYFPTEQQYLTEKDSFTNAQVIADELKILNIDSILYPGNESLTESLRRDKPEMIFNLVDSVRGNEYLSSTIPGILEMLDIPYAGAGIIGFALCYNKFLTKQLLKAAGIPVPNCQLFVTPNDQIDLGLRFPIISKLNEIHGAVEITKSAVSENEKELRERLKYLIDTYKQPVVAEEFIVGREIAIIVIEGQNRKVYMGEKVFNKPDDKYVFATFEDQWYESISEPFTYARFDDEKLRNYARRAFDLTKMADYGKFDVRMDASGRYYFIDVNANPAFGPKRLQTSMGYIVQDLYGVTFSDILKRLMINTLYGN</sequence>
<evidence type="ECO:0000256" key="4">
    <source>
        <dbReference type="PROSITE-ProRule" id="PRU00409"/>
    </source>
</evidence>
<evidence type="ECO:0000313" key="6">
    <source>
        <dbReference type="EMBL" id="OGC62670.1"/>
    </source>
</evidence>
<reference evidence="6 7" key="1">
    <citation type="journal article" date="2016" name="Nat. Commun.">
        <title>Thousands of microbial genomes shed light on interconnected biogeochemical processes in an aquifer system.</title>
        <authorList>
            <person name="Anantharaman K."/>
            <person name="Brown C.T."/>
            <person name="Hug L.A."/>
            <person name="Sharon I."/>
            <person name="Castelle C.J."/>
            <person name="Probst A.J."/>
            <person name="Thomas B.C."/>
            <person name="Singh A."/>
            <person name="Wilkins M.J."/>
            <person name="Karaoz U."/>
            <person name="Brodie E.L."/>
            <person name="Williams K.H."/>
            <person name="Hubbard S.S."/>
            <person name="Banfield J.F."/>
        </authorList>
    </citation>
    <scope>NUCLEOTIDE SEQUENCE [LARGE SCALE GENOMIC DNA]</scope>
</reference>
<keyword evidence="4" id="KW-0067">ATP-binding</keyword>
<comment type="caution">
    <text evidence="6">The sequence shown here is derived from an EMBL/GenBank/DDBJ whole genome shotgun (WGS) entry which is preliminary data.</text>
</comment>
<protein>
    <recommendedName>
        <fullName evidence="5">ATP-grasp domain-containing protein</fullName>
    </recommendedName>
</protein>
<dbReference type="SUPFAM" id="SSF56059">
    <property type="entry name" value="Glutathione synthetase ATP-binding domain-like"/>
    <property type="match status" value="1"/>
</dbReference>
<evidence type="ECO:0000256" key="3">
    <source>
        <dbReference type="ARBA" id="ARBA00023316"/>
    </source>
</evidence>
<dbReference type="PANTHER" id="PTHR23132">
    <property type="entry name" value="D-ALANINE--D-ALANINE LIGASE"/>
    <property type="match status" value="1"/>
</dbReference>
<evidence type="ECO:0000256" key="2">
    <source>
        <dbReference type="ARBA" id="ARBA00022598"/>
    </source>
</evidence>
<dbReference type="Gene3D" id="3.40.50.20">
    <property type="match status" value="1"/>
</dbReference>
<accession>A0A1F4VZZ6</accession>
<dbReference type="EMBL" id="MEVT01000014">
    <property type="protein sequence ID" value="OGC62670.1"/>
    <property type="molecule type" value="Genomic_DNA"/>
</dbReference>
<dbReference type="InterPro" id="IPR011761">
    <property type="entry name" value="ATP-grasp"/>
</dbReference>
<organism evidence="6 7">
    <name type="scientific">candidate division WWE3 bacterium RIFOXYA2_FULL_46_9</name>
    <dbReference type="NCBI Taxonomy" id="1802636"/>
    <lineage>
        <taxon>Bacteria</taxon>
        <taxon>Katanobacteria</taxon>
    </lineage>
</organism>
<dbReference type="Pfam" id="PF07478">
    <property type="entry name" value="Dala_Dala_lig_C"/>
    <property type="match status" value="1"/>
</dbReference>
<dbReference type="GO" id="GO:0008716">
    <property type="term" value="F:D-alanine-D-alanine ligase activity"/>
    <property type="evidence" value="ECO:0007669"/>
    <property type="project" value="InterPro"/>
</dbReference>
<keyword evidence="2" id="KW-0436">Ligase</keyword>
<evidence type="ECO:0000256" key="1">
    <source>
        <dbReference type="ARBA" id="ARBA00010871"/>
    </source>
</evidence>
<evidence type="ECO:0000259" key="5">
    <source>
        <dbReference type="PROSITE" id="PS50975"/>
    </source>
</evidence>
<dbReference type="InterPro" id="IPR011095">
    <property type="entry name" value="Dala_Dala_lig_C"/>
</dbReference>
<gene>
    <name evidence="6" type="ORF">A2264_02260</name>
</gene>
<dbReference type="GO" id="GO:0071555">
    <property type="term" value="P:cell wall organization"/>
    <property type="evidence" value="ECO:0007669"/>
    <property type="project" value="UniProtKB-KW"/>
</dbReference>
<dbReference type="AlphaFoldDB" id="A0A1F4VZZ6"/>
<dbReference type="PANTHER" id="PTHR23132:SF23">
    <property type="entry name" value="D-ALANINE--D-ALANINE LIGASE B"/>
    <property type="match status" value="1"/>
</dbReference>
<proteinExistence type="inferred from homology"/>
<comment type="similarity">
    <text evidence="1">Belongs to the D-alanine--D-alanine ligase family.</text>
</comment>
<evidence type="ECO:0000313" key="7">
    <source>
        <dbReference type="Proteomes" id="UP000176614"/>
    </source>
</evidence>
<dbReference type="Gene3D" id="3.30.470.20">
    <property type="entry name" value="ATP-grasp fold, B domain"/>
    <property type="match status" value="1"/>
</dbReference>
<dbReference type="GO" id="GO:0046872">
    <property type="term" value="F:metal ion binding"/>
    <property type="evidence" value="ECO:0007669"/>
    <property type="project" value="InterPro"/>
</dbReference>
<dbReference type="PROSITE" id="PS50975">
    <property type="entry name" value="ATP_GRASP"/>
    <property type="match status" value="1"/>
</dbReference>
<dbReference type="Proteomes" id="UP000176614">
    <property type="component" value="Unassembled WGS sequence"/>
</dbReference>
<name>A0A1F4VZZ6_UNCKA</name>
<dbReference type="SUPFAM" id="SSF52440">
    <property type="entry name" value="PreATP-grasp domain"/>
    <property type="match status" value="1"/>
</dbReference>
<feature type="domain" description="ATP-grasp" evidence="5">
    <location>
        <begin position="127"/>
        <end position="332"/>
    </location>
</feature>
<keyword evidence="3" id="KW-0961">Cell wall biogenesis/degradation</keyword>
<dbReference type="InterPro" id="IPR016185">
    <property type="entry name" value="PreATP-grasp_dom_sf"/>
</dbReference>
<dbReference type="GO" id="GO:0005524">
    <property type="term" value="F:ATP binding"/>
    <property type="evidence" value="ECO:0007669"/>
    <property type="project" value="UniProtKB-UniRule"/>
</dbReference>
<keyword evidence="4" id="KW-0547">Nucleotide-binding</keyword>